<evidence type="ECO:0000256" key="2">
    <source>
        <dbReference type="ARBA" id="ARBA00013069"/>
    </source>
</evidence>
<dbReference type="SUPFAM" id="SSF53067">
    <property type="entry name" value="Actin-like ATPase domain"/>
    <property type="match status" value="1"/>
</dbReference>
<keyword evidence="5" id="KW-0547">Nucleotide-binding</keyword>
<sequence length="97" mass="10188">MDQHLSELQIVTCHLGNGVSVAAVKNGKSVDTSMRLTPLEGLVMGTRCGDIDPAIIPFIMDKEDMSASEVDDILNKESGLLGVSGVSSDSRVVRSAA</sequence>
<reference evidence="8 9" key="1">
    <citation type="submission" date="2019-03" db="EMBL/GenBank/DDBJ databases">
        <title>Subsurface microbial communities from deep shales in Ohio and West Virginia, USA.</title>
        <authorList>
            <person name="Wrighton K."/>
        </authorList>
    </citation>
    <scope>NUCLEOTIDE SEQUENCE [LARGE SCALE GENOMIC DNA]</scope>
    <source>
        <strain evidence="8 9">MA284_T2</strain>
    </source>
</reference>
<keyword evidence="4" id="KW-0808">Transferase</keyword>
<dbReference type="GO" id="GO:0006083">
    <property type="term" value="P:acetate metabolic process"/>
    <property type="evidence" value="ECO:0007669"/>
    <property type="project" value="TreeGrafter"/>
</dbReference>
<dbReference type="PROSITE" id="PS01076">
    <property type="entry name" value="ACETATE_KINASE_2"/>
    <property type="match status" value="1"/>
</dbReference>
<evidence type="ECO:0000256" key="3">
    <source>
        <dbReference type="ARBA" id="ARBA00022490"/>
    </source>
</evidence>
<dbReference type="InterPro" id="IPR043129">
    <property type="entry name" value="ATPase_NBD"/>
</dbReference>
<dbReference type="GO" id="GO:0005524">
    <property type="term" value="F:ATP binding"/>
    <property type="evidence" value="ECO:0007669"/>
    <property type="project" value="UniProtKB-KW"/>
</dbReference>
<keyword evidence="7" id="KW-0067">ATP-binding</keyword>
<organism evidence="8 9">
    <name type="scientific">Halanaerobium saccharolyticum</name>
    <dbReference type="NCBI Taxonomy" id="43595"/>
    <lineage>
        <taxon>Bacteria</taxon>
        <taxon>Bacillati</taxon>
        <taxon>Bacillota</taxon>
        <taxon>Clostridia</taxon>
        <taxon>Halanaerobiales</taxon>
        <taxon>Halanaerobiaceae</taxon>
        <taxon>Halanaerobium</taxon>
    </lineage>
</organism>
<dbReference type="EC" id="2.7.2.7" evidence="2"/>
<dbReference type="InterPro" id="IPR000890">
    <property type="entry name" value="Aliphatic_acid_kin_short-chain"/>
</dbReference>
<evidence type="ECO:0000256" key="1">
    <source>
        <dbReference type="ARBA" id="ARBA00008748"/>
    </source>
</evidence>
<evidence type="ECO:0000256" key="4">
    <source>
        <dbReference type="ARBA" id="ARBA00022679"/>
    </source>
</evidence>
<dbReference type="PANTHER" id="PTHR21060">
    <property type="entry name" value="ACETATE KINASE"/>
    <property type="match status" value="1"/>
</dbReference>
<evidence type="ECO:0000313" key="8">
    <source>
        <dbReference type="EMBL" id="TDO71142.1"/>
    </source>
</evidence>
<dbReference type="Pfam" id="PF00871">
    <property type="entry name" value="Acetate_kinase"/>
    <property type="match status" value="1"/>
</dbReference>
<proteinExistence type="inferred from homology"/>
<accession>A0A4R6L935</accession>
<evidence type="ECO:0000313" key="9">
    <source>
        <dbReference type="Proteomes" id="UP000295064"/>
    </source>
</evidence>
<keyword evidence="6 8" id="KW-0418">Kinase</keyword>
<evidence type="ECO:0000256" key="6">
    <source>
        <dbReference type="ARBA" id="ARBA00022777"/>
    </source>
</evidence>
<name>A0A4R6L935_9FIRM</name>
<comment type="caution">
    <text evidence="8">The sequence shown here is derived from an EMBL/GenBank/DDBJ whole genome shotgun (WGS) entry which is preliminary data.</text>
</comment>
<dbReference type="GO" id="GO:0008776">
    <property type="term" value="F:acetate kinase activity"/>
    <property type="evidence" value="ECO:0007669"/>
    <property type="project" value="TreeGrafter"/>
</dbReference>
<dbReference type="EMBL" id="SNWX01000050">
    <property type="protein sequence ID" value="TDO71142.1"/>
    <property type="molecule type" value="Genomic_DNA"/>
</dbReference>
<keyword evidence="3" id="KW-0963">Cytoplasm</keyword>
<dbReference type="Proteomes" id="UP000295064">
    <property type="component" value="Unassembled WGS sequence"/>
</dbReference>
<evidence type="ECO:0000256" key="7">
    <source>
        <dbReference type="ARBA" id="ARBA00022840"/>
    </source>
</evidence>
<dbReference type="PANTHER" id="PTHR21060:SF15">
    <property type="entry name" value="ACETATE KINASE-RELATED"/>
    <property type="match status" value="1"/>
</dbReference>
<dbReference type="GO" id="GO:0047761">
    <property type="term" value="F:butyrate kinase activity"/>
    <property type="evidence" value="ECO:0007669"/>
    <property type="project" value="UniProtKB-EC"/>
</dbReference>
<evidence type="ECO:0000256" key="5">
    <source>
        <dbReference type="ARBA" id="ARBA00022741"/>
    </source>
</evidence>
<dbReference type="Gene3D" id="3.30.420.40">
    <property type="match status" value="1"/>
</dbReference>
<comment type="similarity">
    <text evidence="1">Belongs to the acetokinase family.</text>
</comment>
<gene>
    <name evidence="8" type="ORF">DFR79_1507</name>
</gene>
<dbReference type="AlphaFoldDB" id="A0A4R6L935"/>
<dbReference type="InterPro" id="IPR023865">
    <property type="entry name" value="Aliphatic_acid_kinase_CS"/>
</dbReference>
<protein>
    <recommendedName>
        <fullName evidence="2">butyrate kinase</fullName>
        <ecNumber evidence="2">2.7.2.7</ecNumber>
    </recommendedName>
</protein>